<dbReference type="EMBL" id="JAAZON010000214">
    <property type="protein sequence ID" value="NMC62526.1"/>
    <property type="molecule type" value="Genomic_DNA"/>
</dbReference>
<sequence>MNLKEIRKEMAQRALLSLIEVGPYSIEIERLAGNICRILSFSINGQTFSSDEYEKDKVLELVKRFCSPETPASFMSERDLENELEYIWRYNLIQVPGYYLIAQQIIGKTKVPNFRMPDDEELAKILKKSRSFDRPIIEIENYLQTHKFRMRSCLAYTTAKRMGGSIYLVKVIDPNTGQRNTMLGSPQLFEQVMTGRTGVPTIDALYPLGTSTGMVTSATFLYCDEAAFRGNGEDKLGILIGEDCLKARFGPWPEDRIPKQFKNLPVAPSEYPPTPETFERFQDFYAKYGNQPHLTSFTDRSGMELFYVPLMGNEERMSRMSLVTTVKRFVMPCNQLHFESSYFATPSAKSRVRLGEILEKSKKPLLRGIILDRLTQYDGIIAFMPATCGMQLMAASGYISDVTMLQCASSSVKGCIRFLPDHVWESEFGLPLDVDTIRVVFNPKAIKQERRARLDLEAREHRLSMCENPGCSWRWLPLSRNVTKCPGCATPTISYPACEISSDDIGIFSDDAAAKKPYSNVSRQLVARGLPDKDRIKGLIRNELAKIQRVIDLIYTKGNAIEDSFMCEGKVVSQKYSVVEKILEYDNMSQSSLSSFQSAMVLIKMGMAPFHPQVIGRVANLLAKVALKAKCTYKLANKIVANEKGMTHVKYGYRLAAPGIGLKQGECRIPLDFKPIVDANGYITIVRNPNLDCITEVDPRKVRTRDSFTAKVVDWSFGNVVELHPEDWATASGDFDGDLAGILPTWVTGFCKQGSRLEGLKGENINECDIMSVSEVVYAAYKTLTSKAAIGIEDNRVTRIVFERICKKQNLSDEEKTQLRQHIQRVIEDFKPKHNIIQVDYSDQLEKDFLFVHDHENPVNAILFFNPEKLSSPPTLSGMLLEFVRDTGHKIPYSKDQYLDWWMFLRDYWIWVLNVWLPNNKKLAYQIFNHPYYEIVDDFISLEFTSLIPRGYAGTPYENKYSIIFNQSFMHMYTPIFTAILKELDPLVNASLDIMAVNELKEYALVVMEMYTKLTQQYAEQFDVNSEEGFTSTMEWSEVTRFLHGVVDKEGRIQKPGVVHNLADIMRRVAKPGHYDMISMWFFSLLGAIRATDFRDVLGYNLRTSLIWKVAPTELLQRVFRVYNDQYPEYDEETRQGIEKYFSLFRRHDS</sequence>
<accession>A0A7X9FQM2</accession>
<evidence type="ECO:0000313" key="1">
    <source>
        <dbReference type="EMBL" id="NMC62526.1"/>
    </source>
</evidence>
<comment type="caution">
    <text evidence="1">The sequence shown here is derived from an EMBL/GenBank/DDBJ whole genome shotgun (WGS) entry which is preliminary data.</text>
</comment>
<organism evidence="1 2">
    <name type="scientific">SAR324 cluster bacterium</name>
    <dbReference type="NCBI Taxonomy" id="2024889"/>
    <lineage>
        <taxon>Bacteria</taxon>
        <taxon>Deltaproteobacteria</taxon>
        <taxon>SAR324 cluster</taxon>
    </lineage>
</organism>
<evidence type="ECO:0000313" key="2">
    <source>
        <dbReference type="Proteomes" id="UP000524246"/>
    </source>
</evidence>
<reference evidence="1 2" key="1">
    <citation type="journal article" date="2020" name="Biotechnol. Biofuels">
        <title>New insights from the biogas microbiome by comprehensive genome-resolved metagenomics of nearly 1600 species originating from multiple anaerobic digesters.</title>
        <authorList>
            <person name="Campanaro S."/>
            <person name="Treu L."/>
            <person name="Rodriguez-R L.M."/>
            <person name="Kovalovszki A."/>
            <person name="Ziels R.M."/>
            <person name="Maus I."/>
            <person name="Zhu X."/>
            <person name="Kougias P.G."/>
            <person name="Basile A."/>
            <person name="Luo G."/>
            <person name="Schluter A."/>
            <person name="Konstantinidis K.T."/>
            <person name="Angelidaki I."/>
        </authorList>
    </citation>
    <scope>NUCLEOTIDE SEQUENCE [LARGE SCALE GENOMIC DNA]</scope>
    <source>
        <strain evidence="1">AS27yjCOA_65</strain>
    </source>
</reference>
<protein>
    <submittedName>
        <fullName evidence="1">Uncharacterized protein</fullName>
    </submittedName>
</protein>
<gene>
    <name evidence="1" type="ORF">GYA55_05090</name>
</gene>
<dbReference type="Proteomes" id="UP000524246">
    <property type="component" value="Unassembled WGS sequence"/>
</dbReference>
<name>A0A7X9FQM2_9DELT</name>
<dbReference type="AlphaFoldDB" id="A0A7X9FQM2"/>
<proteinExistence type="predicted"/>